<protein>
    <submittedName>
        <fullName evidence="10">Cation transporter</fullName>
    </submittedName>
</protein>
<dbReference type="GeneID" id="9742952"/>
<dbReference type="EMBL" id="CP002117">
    <property type="protein sequence ID" value="ADN35278.1"/>
    <property type="molecule type" value="Genomic_DNA"/>
</dbReference>
<dbReference type="GO" id="GO:0030001">
    <property type="term" value="P:metal ion transport"/>
    <property type="evidence" value="ECO:0007669"/>
    <property type="project" value="UniProtKB-ARBA"/>
</dbReference>
<gene>
    <name evidence="10" type="ordered locus">Mpet_0504</name>
</gene>
<evidence type="ECO:0000256" key="3">
    <source>
        <dbReference type="ARBA" id="ARBA00022448"/>
    </source>
</evidence>
<keyword evidence="7" id="KW-0406">Ion transport</keyword>
<evidence type="ECO:0000256" key="8">
    <source>
        <dbReference type="ARBA" id="ARBA00023136"/>
    </source>
</evidence>
<dbReference type="InterPro" id="IPR003445">
    <property type="entry name" value="Cat_transpt"/>
</dbReference>
<evidence type="ECO:0000313" key="11">
    <source>
        <dbReference type="Proteomes" id="UP000006565"/>
    </source>
</evidence>
<dbReference type="AlphaFoldDB" id="E1RH54"/>
<feature type="transmembrane region" description="Helical" evidence="9">
    <location>
        <begin position="426"/>
        <end position="444"/>
    </location>
</feature>
<dbReference type="Proteomes" id="UP000006565">
    <property type="component" value="Chromosome"/>
</dbReference>
<dbReference type="GO" id="GO:0008324">
    <property type="term" value="F:monoatomic cation transmembrane transporter activity"/>
    <property type="evidence" value="ECO:0007669"/>
    <property type="project" value="InterPro"/>
</dbReference>
<keyword evidence="8 9" id="KW-0472">Membrane</keyword>
<keyword evidence="11" id="KW-1185">Reference proteome</keyword>
<sequence length="478" mass="50838" precursor="true">MYELVSPVDLSVVLKYTGRLMMAIAVVLAVPMAMAIVFMESYTAAVYGLTAVLVACGGFILVKVLPDGELRWKESLVIAAIIFPFIALLNAFPFALSTGMSLSDSFFEAVSGITTTGLSVAPADVGPVFLFARSWLQWVGGIGIVILVLSVLVQPGTSAFRLFSANVGENRIGPNVMATARILVKIYLIITAIAFILLLLSGMPVFDSICHALSAVSTGGFSTGSDSIASFPGFFIPLVIAAGFLMGAIDFGLYTRISGGLSGLKEIISDIQFRYFVVVLVAGFLFLLFTMSEGMSFTEALSASAFQAASALSTAGFSTVDIGALSDSSKAVLTVLMWIGGCTGSTAGGIKIMRLVILFAIVYLVFIRFFLPKEALTPLKVGGDVVEPDQIYHILTYVILYVLVILVSGFIFMLHGIGTGDAFFEVSSALGTVGLSTGITGSGMPDLMKWTLIVDMVLGRIEIIPVCILLFPRTWIRR</sequence>
<evidence type="ECO:0000256" key="4">
    <source>
        <dbReference type="ARBA" id="ARBA00022475"/>
    </source>
</evidence>
<comment type="subcellular location">
    <subcellularLocation>
        <location evidence="1">Cell membrane</location>
        <topology evidence="1">Multi-pass membrane protein</topology>
    </subcellularLocation>
</comment>
<dbReference type="Pfam" id="PF02386">
    <property type="entry name" value="TrkH"/>
    <property type="match status" value="1"/>
</dbReference>
<feature type="transmembrane region" description="Helical" evidence="9">
    <location>
        <begin position="45"/>
        <end position="64"/>
    </location>
</feature>
<evidence type="ECO:0000256" key="5">
    <source>
        <dbReference type="ARBA" id="ARBA00022692"/>
    </source>
</evidence>
<dbReference type="PANTHER" id="PTHR32024:SF2">
    <property type="entry name" value="TRK SYSTEM POTASSIUM UPTAKE PROTEIN TRKG-RELATED"/>
    <property type="match status" value="1"/>
</dbReference>
<dbReference type="KEGG" id="mpi:Mpet_0504"/>
<accession>E1RH54</accession>
<feature type="transmembrane region" description="Helical" evidence="9">
    <location>
        <begin position="20"/>
        <end position="39"/>
    </location>
</feature>
<dbReference type="eggNOG" id="arCOG04145">
    <property type="taxonomic scope" value="Archaea"/>
</dbReference>
<feature type="transmembrane region" description="Helical" evidence="9">
    <location>
        <begin position="355"/>
        <end position="371"/>
    </location>
</feature>
<evidence type="ECO:0000256" key="9">
    <source>
        <dbReference type="SAM" id="Phobius"/>
    </source>
</evidence>
<keyword evidence="6 9" id="KW-1133">Transmembrane helix</keyword>
<evidence type="ECO:0000256" key="6">
    <source>
        <dbReference type="ARBA" id="ARBA00022989"/>
    </source>
</evidence>
<evidence type="ECO:0000313" key="10">
    <source>
        <dbReference type="EMBL" id="ADN35278.1"/>
    </source>
</evidence>
<feature type="transmembrane region" description="Helical" evidence="9">
    <location>
        <begin position="135"/>
        <end position="153"/>
    </location>
</feature>
<feature type="transmembrane region" description="Helical" evidence="9">
    <location>
        <begin position="76"/>
        <end position="96"/>
    </location>
</feature>
<name>E1RH54_METP4</name>
<feature type="transmembrane region" description="Helical" evidence="9">
    <location>
        <begin position="275"/>
        <end position="292"/>
    </location>
</feature>
<evidence type="ECO:0000256" key="7">
    <source>
        <dbReference type="ARBA" id="ARBA00023065"/>
    </source>
</evidence>
<evidence type="ECO:0000256" key="1">
    <source>
        <dbReference type="ARBA" id="ARBA00004651"/>
    </source>
</evidence>
<organism evidence="10 11">
    <name type="scientific">Methanolacinia petrolearia (strain DSM 11571 / OCM 486 / SEBR 4847)</name>
    <name type="common">Methanoplanus petrolearius</name>
    <dbReference type="NCBI Taxonomy" id="679926"/>
    <lineage>
        <taxon>Archaea</taxon>
        <taxon>Methanobacteriati</taxon>
        <taxon>Methanobacteriota</taxon>
        <taxon>Stenosarchaea group</taxon>
        <taxon>Methanomicrobia</taxon>
        <taxon>Methanomicrobiales</taxon>
        <taxon>Methanomicrobiaceae</taxon>
        <taxon>Methanolacinia</taxon>
    </lineage>
</organism>
<dbReference type="OrthoDB" id="111943at2157"/>
<dbReference type="GO" id="GO:0005886">
    <property type="term" value="C:plasma membrane"/>
    <property type="evidence" value="ECO:0007669"/>
    <property type="project" value="UniProtKB-SubCell"/>
</dbReference>
<evidence type="ECO:0000256" key="2">
    <source>
        <dbReference type="ARBA" id="ARBA00009137"/>
    </source>
</evidence>
<feature type="transmembrane region" description="Helical" evidence="9">
    <location>
        <begin position="234"/>
        <end position="254"/>
    </location>
</feature>
<feature type="transmembrane region" description="Helical" evidence="9">
    <location>
        <begin position="450"/>
        <end position="471"/>
    </location>
</feature>
<dbReference type="STRING" id="679926.Mpet_0504"/>
<keyword evidence="5 9" id="KW-0812">Transmembrane</keyword>
<keyword evidence="3" id="KW-0813">Transport</keyword>
<dbReference type="RefSeq" id="WP_013328456.1">
    <property type="nucleotide sequence ID" value="NC_014507.1"/>
</dbReference>
<comment type="similarity">
    <text evidence="2">Belongs to the TrkH potassium transport family.</text>
</comment>
<dbReference type="PANTHER" id="PTHR32024">
    <property type="entry name" value="TRK SYSTEM POTASSIUM UPTAKE PROTEIN TRKG-RELATED"/>
    <property type="match status" value="1"/>
</dbReference>
<feature type="transmembrane region" description="Helical" evidence="9">
    <location>
        <begin position="186"/>
        <end position="206"/>
    </location>
</feature>
<reference evidence="10 11" key="1">
    <citation type="journal article" date="2010" name="Stand. Genomic Sci.">
        <title>Complete genome sequence of Methanoplanus petrolearius type strain (SEBR 4847).</title>
        <authorList>
            <person name="Brambilla E."/>
            <person name="Djao O.D."/>
            <person name="Daligault H."/>
            <person name="Lapidus A."/>
            <person name="Lucas S."/>
            <person name="Hammon N."/>
            <person name="Nolan M."/>
            <person name="Tice H."/>
            <person name="Cheng J.F."/>
            <person name="Han C."/>
            <person name="Tapia R."/>
            <person name="Goodwin L."/>
            <person name="Pitluck S."/>
            <person name="Liolios K."/>
            <person name="Ivanova N."/>
            <person name="Mavromatis K."/>
            <person name="Mikhailova N."/>
            <person name="Pati A."/>
            <person name="Chen A."/>
            <person name="Palaniappan K."/>
            <person name="Land M."/>
            <person name="Hauser L."/>
            <person name="Chang Y.J."/>
            <person name="Jeffries C.D."/>
            <person name="Rohde M."/>
            <person name="Spring S."/>
            <person name="Sikorski J."/>
            <person name="Goker M."/>
            <person name="Woyke T."/>
            <person name="Bristow J."/>
            <person name="Eisen J.A."/>
            <person name="Markowitz V."/>
            <person name="Hugenholtz P."/>
            <person name="Kyrpides N.C."/>
            <person name="Klenk H.P."/>
        </authorList>
    </citation>
    <scope>NUCLEOTIDE SEQUENCE [LARGE SCALE GENOMIC DNA]</scope>
    <source>
        <strain evidence="11">DSM 11571 / OCM 486 / SEBR 4847</strain>
    </source>
</reference>
<proteinExistence type="inferred from homology"/>
<feature type="transmembrane region" description="Helical" evidence="9">
    <location>
        <begin position="331"/>
        <end position="348"/>
    </location>
</feature>
<feature type="transmembrane region" description="Helical" evidence="9">
    <location>
        <begin position="391"/>
        <end position="414"/>
    </location>
</feature>
<dbReference type="HOGENOM" id="CLU_030708_0_2_2"/>
<keyword evidence="4" id="KW-1003">Cell membrane</keyword>